<name>A0AAE0XDL9_9GAST</name>
<sequence length="68" mass="7698">MRRAVSNAIQTWVGEIFSLIESVLNPPISDRNQLTEENDDFNINKPKAELTAVFLIKLAQTMARHFPG</sequence>
<accession>A0AAE0XDL9</accession>
<organism evidence="1 2">
    <name type="scientific">Elysia crispata</name>
    <name type="common">lettuce slug</name>
    <dbReference type="NCBI Taxonomy" id="231223"/>
    <lineage>
        <taxon>Eukaryota</taxon>
        <taxon>Metazoa</taxon>
        <taxon>Spiralia</taxon>
        <taxon>Lophotrochozoa</taxon>
        <taxon>Mollusca</taxon>
        <taxon>Gastropoda</taxon>
        <taxon>Heterobranchia</taxon>
        <taxon>Euthyneura</taxon>
        <taxon>Panpulmonata</taxon>
        <taxon>Sacoglossa</taxon>
        <taxon>Placobranchoidea</taxon>
        <taxon>Plakobranchidae</taxon>
        <taxon>Elysia</taxon>
    </lineage>
</organism>
<protein>
    <submittedName>
        <fullName evidence="1">Uncharacterized protein</fullName>
    </submittedName>
</protein>
<proteinExistence type="predicted"/>
<evidence type="ECO:0000313" key="2">
    <source>
        <dbReference type="Proteomes" id="UP001283361"/>
    </source>
</evidence>
<gene>
    <name evidence="1" type="ORF">RRG08_021556</name>
</gene>
<dbReference type="Proteomes" id="UP001283361">
    <property type="component" value="Unassembled WGS sequence"/>
</dbReference>
<keyword evidence="2" id="KW-1185">Reference proteome</keyword>
<evidence type="ECO:0000313" key="1">
    <source>
        <dbReference type="EMBL" id="KAK3690857.1"/>
    </source>
</evidence>
<dbReference type="EMBL" id="JAWDGP010008106">
    <property type="protein sequence ID" value="KAK3690857.1"/>
    <property type="molecule type" value="Genomic_DNA"/>
</dbReference>
<reference evidence="1" key="1">
    <citation type="journal article" date="2023" name="G3 (Bethesda)">
        <title>A reference genome for the long-term kleptoplast-retaining sea slug Elysia crispata morphotype clarki.</title>
        <authorList>
            <person name="Eastman K.E."/>
            <person name="Pendleton A.L."/>
            <person name="Shaikh M.A."/>
            <person name="Suttiyut T."/>
            <person name="Ogas R."/>
            <person name="Tomko P."/>
            <person name="Gavelis G."/>
            <person name="Widhalm J.R."/>
            <person name="Wisecaver J.H."/>
        </authorList>
    </citation>
    <scope>NUCLEOTIDE SEQUENCE</scope>
    <source>
        <strain evidence="1">ECLA1</strain>
    </source>
</reference>
<comment type="caution">
    <text evidence="1">The sequence shown here is derived from an EMBL/GenBank/DDBJ whole genome shotgun (WGS) entry which is preliminary data.</text>
</comment>
<dbReference type="AlphaFoldDB" id="A0AAE0XDL9"/>